<dbReference type="EMBL" id="CP034171">
    <property type="protein sequence ID" value="AZI19572.1"/>
    <property type="molecule type" value="Genomic_DNA"/>
</dbReference>
<name>A0A3G8WEN3_9FLAO</name>
<feature type="signal peptide" evidence="1">
    <location>
        <begin position="1"/>
        <end position="20"/>
    </location>
</feature>
<dbReference type="RefSeq" id="WP_124783840.1">
    <property type="nucleotide sequence ID" value="NZ_CP034171.1"/>
</dbReference>
<protein>
    <submittedName>
        <fullName evidence="2">Uncharacterized protein</fullName>
    </submittedName>
</protein>
<keyword evidence="1" id="KW-0732">Signal</keyword>
<reference evidence="3" key="1">
    <citation type="submission" date="2018-11" db="EMBL/GenBank/DDBJ databases">
        <title>Proposal to divide the Flavobacteriaceae and reorganize its genera based on Amino Acid Identity values calculated from whole genome sequences.</title>
        <authorList>
            <person name="Nicholson A.C."/>
            <person name="Gulvik C.A."/>
            <person name="Whitney A.M."/>
            <person name="Humrighouse B.W."/>
            <person name="Bell M."/>
            <person name="Holmes B."/>
            <person name="Steigerwalt A.B."/>
            <person name="Villarma A."/>
            <person name="Sheth M."/>
            <person name="Batra D."/>
            <person name="Pryor J."/>
            <person name="Bernardet J.-F."/>
            <person name="Hugo C."/>
            <person name="Kampfer P."/>
            <person name="Newman J.D."/>
            <person name="McQuiston J.R."/>
        </authorList>
    </citation>
    <scope>NUCLEOTIDE SEQUENCE [LARGE SCALE GENOMIC DNA]</scope>
    <source>
        <strain evidence="3">H4753</strain>
    </source>
</reference>
<dbReference type="AlphaFoldDB" id="A0A3G8WEN3"/>
<evidence type="ECO:0000313" key="3">
    <source>
        <dbReference type="Proteomes" id="UP000282297"/>
    </source>
</evidence>
<evidence type="ECO:0000313" key="2">
    <source>
        <dbReference type="EMBL" id="AZI19572.1"/>
    </source>
</evidence>
<evidence type="ECO:0000256" key="1">
    <source>
        <dbReference type="SAM" id="SignalP"/>
    </source>
</evidence>
<feature type="chain" id="PRO_5018038550" evidence="1">
    <location>
        <begin position="21"/>
        <end position="220"/>
    </location>
</feature>
<sequence length="220" mass="24656">MKKYSALILIFLLNGLSAQYITLSKAIKTSDNKDRFFYRIDPATANAEYLGEVEVQGFSNNDAETFRQIYNKAKTIGANSFALRKSENLDGQITFNPAHYFLDLYYTADIPRQENLIYVISSASKPQNIKFNNKTVTLLPRTYVRHALTEGLSLSVGRLLGSKITLSPKQNQPEQYFQVVPAGIRADQSGPGGLNLKSGDIILLEKSYAGFLTTIYQEHQ</sequence>
<organism evidence="2 3">
    <name type="scientific">Chryseobacterium taklimakanense</name>
    <dbReference type="NCBI Taxonomy" id="536441"/>
    <lineage>
        <taxon>Bacteria</taxon>
        <taxon>Pseudomonadati</taxon>
        <taxon>Bacteroidota</taxon>
        <taxon>Flavobacteriia</taxon>
        <taxon>Flavobacteriales</taxon>
        <taxon>Weeksellaceae</taxon>
        <taxon>Chryseobacterium group</taxon>
        <taxon>Chryseobacterium</taxon>
    </lineage>
</organism>
<dbReference type="Proteomes" id="UP000282297">
    <property type="component" value="Chromosome"/>
</dbReference>
<proteinExistence type="predicted"/>
<accession>A0A3G8WEN3</accession>
<gene>
    <name evidence="2" type="ORF">EIH08_01475</name>
</gene>